<evidence type="ECO:0000259" key="15">
    <source>
        <dbReference type="Pfam" id="PF07715"/>
    </source>
</evidence>
<accession>A0ABV9F6N4</accession>
<reference evidence="17" key="1">
    <citation type="journal article" date="2019" name="Int. J. Syst. Evol. Microbiol.">
        <title>The Global Catalogue of Microorganisms (GCM) 10K type strain sequencing project: providing services to taxonomists for standard genome sequencing and annotation.</title>
        <authorList>
            <consortium name="The Broad Institute Genomics Platform"/>
            <consortium name="The Broad Institute Genome Sequencing Center for Infectious Disease"/>
            <person name="Wu L."/>
            <person name="Ma J."/>
        </authorList>
    </citation>
    <scope>NUCLEOTIDE SEQUENCE [LARGE SCALE GENOMIC DNA]</scope>
    <source>
        <strain evidence="17">NBRC 103632</strain>
    </source>
</reference>
<comment type="similarity">
    <text evidence="11 12">Belongs to the TonB-dependent receptor family.</text>
</comment>
<keyword evidence="13" id="KW-0732">Signal</keyword>
<evidence type="ECO:0000256" key="4">
    <source>
        <dbReference type="ARBA" id="ARBA00022496"/>
    </source>
</evidence>
<feature type="domain" description="TonB-dependent receptor-like beta-barrel" evidence="14">
    <location>
        <begin position="244"/>
        <end position="710"/>
    </location>
</feature>
<protein>
    <submittedName>
        <fullName evidence="16">TonB-dependent receptor</fullName>
    </submittedName>
</protein>
<evidence type="ECO:0000256" key="11">
    <source>
        <dbReference type="PROSITE-ProRule" id="PRU01360"/>
    </source>
</evidence>
<evidence type="ECO:0000256" key="3">
    <source>
        <dbReference type="ARBA" id="ARBA00022452"/>
    </source>
</evidence>
<gene>
    <name evidence="16" type="ORF">ACFO3E_15990</name>
</gene>
<evidence type="ECO:0000256" key="7">
    <source>
        <dbReference type="ARBA" id="ARBA00023065"/>
    </source>
</evidence>
<evidence type="ECO:0000256" key="1">
    <source>
        <dbReference type="ARBA" id="ARBA00004571"/>
    </source>
</evidence>
<comment type="subcellular location">
    <subcellularLocation>
        <location evidence="1 11">Cell outer membrane</location>
        <topology evidence="1 11">Multi-pass membrane protein</topology>
    </subcellularLocation>
</comment>
<keyword evidence="9 11" id="KW-0472">Membrane</keyword>
<dbReference type="InterPro" id="IPR000531">
    <property type="entry name" value="Beta-barrel_TonB"/>
</dbReference>
<keyword evidence="16" id="KW-0675">Receptor</keyword>
<comment type="caution">
    <text evidence="16">The sequence shown here is derived from an EMBL/GenBank/DDBJ whole genome shotgun (WGS) entry which is preliminary data.</text>
</comment>
<dbReference type="InterPro" id="IPR039426">
    <property type="entry name" value="TonB-dep_rcpt-like"/>
</dbReference>
<dbReference type="Gene3D" id="2.40.170.20">
    <property type="entry name" value="TonB-dependent receptor, beta-barrel domain"/>
    <property type="match status" value="1"/>
</dbReference>
<organism evidence="16 17">
    <name type="scientific">Sphingobium tyrosinilyticum</name>
    <dbReference type="NCBI Taxonomy" id="2715436"/>
    <lineage>
        <taxon>Bacteria</taxon>
        <taxon>Pseudomonadati</taxon>
        <taxon>Pseudomonadota</taxon>
        <taxon>Alphaproteobacteria</taxon>
        <taxon>Sphingomonadales</taxon>
        <taxon>Sphingomonadaceae</taxon>
        <taxon>Sphingobium</taxon>
    </lineage>
</organism>
<dbReference type="Proteomes" id="UP001595957">
    <property type="component" value="Unassembled WGS sequence"/>
</dbReference>
<keyword evidence="7" id="KW-0406">Ion transport</keyword>
<evidence type="ECO:0000313" key="16">
    <source>
        <dbReference type="EMBL" id="MFC4595664.1"/>
    </source>
</evidence>
<feature type="chain" id="PRO_5047500287" evidence="13">
    <location>
        <begin position="28"/>
        <end position="745"/>
    </location>
</feature>
<dbReference type="Pfam" id="PF00593">
    <property type="entry name" value="TonB_dep_Rec_b-barrel"/>
    <property type="match status" value="1"/>
</dbReference>
<keyword evidence="17" id="KW-1185">Reference proteome</keyword>
<feature type="domain" description="TonB-dependent receptor plug" evidence="15">
    <location>
        <begin position="49"/>
        <end position="155"/>
    </location>
</feature>
<evidence type="ECO:0000256" key="12">
    <source>
        <dbReference type="RuleBase" id="RU003357"/>
    </source>
</evidence>
<evidence type="ECO:0000259" key="14">
    <source>
        <dbReference type="Pfam" id="PF00593"/>
    </source>
</evidence>
<keyword evidence="8 12" id="KW-0798">TonB box</keyword>
<evidence type="ECO:0000256" key="2">
    <source>
        <dbReference type="ARBA" id="ARBA00022448"/>
    </source>
</evidence>
<evidence type="ECO:0000256" key="8">
    <source>
        <dbReference type="ARBA" id="ARBA00023077"/>
    </source>
</evidence>
<evidence type="ECO:0000256" key="13">
    <source>
        <dbReference type="SAM" id="SignalP"/>
    </source>
</evidence>
<keyword evidence="6" id="KW-0408">Iron</keyword>
<dbReference type="SUPFAM" id="SSF56935">
    <property type="entry name" value="Porins"/>
    <property type="match status" value="1"/>
</dbReference>
<evidence type="ECO:0000313" key="17">
    <source>
        <dbReference type="Proteomes" id="UP001595957"/>
    </source>
</evidence>
<keyword evidence="2 11" id="KW-0813">Transport</keyword>
<dbReference type="RefSeq" id="WP_380806122.1">
    <property type="nucleotide sequence ID" value="NZ_JBHSFZ010000058.1"/>
</dbReference>
<evidence type="ECO:0000256" key="10">
    <source>
        <dbReference type="ARBA" id="ARBA00023237"/>
    </source>
</evidence>
<sequence>MSRKAVNCALLCGGALICAAIPYSAYAQSEPAASQSDIIVTAQRRAEPLENVPMSVVALGSEAIEKAGVVSVRDIGQIAAGVQINQAGAATQPAIRGVSTVLNTFGYENNVAIYVDGFYQPDFITINADLANIAGVQVLKGPQGTLYGRNATGGAILINTLAPSATFTGKVQATYGSFNERSVSAYISGPISDKIRFGVAGYWRKNDNYIKLLKPIPAGPQNPSKFAPIEQQSVRAKLEADLTDNLTATVGFNYGLVSDPRGYIFTPIAHSNPATIIPGLIPSTQRYRKAYNYGINPDAKTYEGTLKLEWKTDIGTLTSYTAYGLRKVNQDFDIDGSYVDAQYAINRQRSDSFQQTFDYLIDAVDHLTVIAGASYYKDHSRVVPPISTSVYGPGLVRTVLLSTGIKSDAMAFYVDGTLDLSDTLSLTAGARYSVEKKTYTLEGLQGLVVPRTSRSASFAKVTPRASLRWELAPRTNIYASYSKGFRSGTINQGTSILSIMPVRQEIIDAYEIGFKTVQGPFRFNLAGFYYDYKDLQVSLTRNICVDAACNNFVVFGLVSNAPKAEIYGLDGEVSFNPTSRLTIRAAGAYLHARYKDFTNATGTALNPTTDRNFTEVQDWSGQQLPRAPSFSGNIGADYTLDLLGGRLDLSANVNYTDSFVIQNPSLFGSMMGALANKQRYRQRGYTLVNAQVTWTDPSDHFYVGVYGRNLTDKYYQMLYNGNAGVGDYSTPAPPREFGAKVGYKF</sequence>
<dbReference type="Pfam" id="PF07715">
    <property type="entry name" value="Plug"/>
    <property type="match status" value="1"/>
</dbReference>
<evidence type="ECO:0000256" key="5">
    <source>
        <dbReference type="ARBA" id="ARBA00022692"/>
    </source>
</evidence>
<dbReference type="CDD" id="cd01347">
    <property type="entry name" value="ligand_gated_channel"/>
    <property type="match status" value="1"/>
</dbReference>
<dbReference type="PANTHER" id="PTHR32552:SF81">
    <property type="entry name" value="TONB-DEPENDENT OUTER MEMBRANE RECEPTOR"/>
    <property type="match status" value="1"/>
</dbReference>
<evidence type="ECO:0000256" key="6">
    <source>
        <dbReference type="ARBA" id="ARBA00023004"/>
    </source>
</evidence>
<name>A0ABV9F6N4_9SPHN</name>
<dbReference type="PROSITE" id="PS52016">
    <property type="entry name" value="TONB_DEPENDENT_REC_3"/>
    <property type="match status" value="1"/>
</dbReference>
<dbReference type="InterPro" id="IPR012910">
    <property type="entry name" value="Plug_dom"/>
</dbReference>
<keyword evidence="3 11" id="KW-1134">Transmembrane beta strand</keyword>
<evidence type="ECO:0000256" key="9">
    <source>
        <dbReference type="ARBA" id="ARBA00023136"/>
    </source>
</evidence>
<proteinExistence type="inferred from homology"/>
<dbReference type="EMBL" id="JBHSFZ010000058">
    <property type="protein sequence ID" value="MFC4595664.1"/>
    <property type="molecule type" value="Genomic_DNA"/>
</dbReference>
<keyword evidence="10 11" id="KW-0998">Cell outer membrane</keyword>
<keyword evidence="5 11" id="KW-0812">Transmembrane</keyword>
<dbReference type="PANTHER" id="PTHR32552">
    <property type="entry name" value="FERRICHROME IRON RECEPTOR-RELATED"/>
    <property type="match status" value="1"/>
</dbReference>
<dbReference type="InterPro" id="IPR036942">
    <property type="entry name" value="Beta-barrel_TonB_sf"/>
</dbReference>
<keyword evidence="4" id="KW-0410">Iron transport</keyword>
<feature type="signal peptide" evidence="13">
    <location>
        <begin position="1"/>
        <end position="27"/>
    </location>
</feature>